<sequence>MNTSPKADTNLAFKESLLPADAIAPEVKASPKKQKAKSKKTKPKAEESMPAQAKRNTQGVQNPQNPQKSTKEVLQPPKDQVIKEVIKEQSLAMPIIEDEKMQKEAQKELIEENLHKEELPQVATSKAPKAQMPKPQQGSNRATETLAQNLLEPAKNKNSNKEQNPNKNPKSTISQEIQSKSMPTEEGHIKFEELLMPNGYEEEEGFKEMLSVKEKHREKQEIEEHKAQKAQKSSPQKQHTELMQTKETSRAQVLYRAAVARENMRYFAQTLREEVANYKPPLTKLSMELNPSNLGTLELTITKKGKDLHVQVVSNATAIGLFLQNQADFKNHLTQVGFDNVDLNFSTNDNGSGTKGDEQNPNQGNHTEKRNENSLEDSKENEMHTMNITLPKYA</sequence>
<feature type="compositionally biased region" description="Basic and acidic residues" evidence="1">
    <location>
        <begin position="366"/>
        <end position="383"/>
    </location>
</feature>
<reference evidence="3 4" key="1">
    <citation type="submission" date="2018-04" db="EMBL/GenBank/DDBJ databases">
        <title>Novel Campyloabacter and Helicobacter Species and Strains.</title>
        <authorList>
            <person name="Mannion A.J."/>
            <person name="Shen Z."/>
            <person name="Fox J.G."/>
        </authorList>
    </citation>
    <scope>NUCLEOTIDE SEQUENCE [LARGE SCALE GENOMIC DNA]</scope>
    <source>
        <strain evidence="3 4">MIT 98-6070</strain>
    </source>
</reference>
<feature type="region of interest" description="Disordered" evidence="1">
    <location>
        <begin position="216"/>
        <end position="247"/>
    </location>
</feature>
<dbReference type="EMBL" id="NXLR01000015">
    <property type="protein sequence ID" value="RDU59263.1"/>
    <property type="molecule type" value="Genomic_DNA"/>
</dbReference>
<evidence type="ECO:0000259" key="2">
    <source>
        <dbReference type="Pfam" id="PF02120"/>
    </source>
</evidence>
<dbReference type="Pfam" id="PF02120">
    <property type="entry name" value="Flg_hook"/>
    <property type="match status" value="1"/>
</dbReference>
<name>A0A3D8I293_9HELI</name>
<feature type="compositionally biased region" description="Basic and acidic residues" evidence="1">
    <location>
        <begin position="216"/>
        <end position="227"/>
    </location>
</feature>
<feature type="compositionally biased region" description="Polar residues" evidence="1">
    <location>
        <begin position="134"/>
        <end position="148"/>
    </location>
</feature>
<feature type="compositionally biased region" description="Polar residues" evidence="1">
    <location>
        <begin position="54"/>
        <end position="68"/>
    </location>
</feature>
<dbReference type="Gene3D" id="3.30.750.140">
    <property type="match status" value="1"/>
</dbReference>
<keyword evidence="4" id="KW-1185">Reference proteome</keyword>
<protein>
    <submittedName>
        <fullName evidence="3">Flagellar hook-length control protein FliK</fullName>
    </submittedName>
</protein>
<accession>A0A3D8I293</accession>
<evidence type="ECO:0000256" key="1">
    <source>
        <dbReference type="SAM" id="MobiDB-lite"/>
    </source>
</evidence>
<evidence type="ECO:0000313" key="4">
    <source>
        <dbReference type="Proteomes" id="UP000256599"/>
    </source>
</evidence>
<dbReference type="InterPro" id="IPR038610">
    <property type="entry name" value="FliK-like_C_sf"/>
</dbReference>
<feature type="domain" description="Flagellar hook-length control protein-like C-terminal" evidence="2">
    <location>
        <begin position="274"/>
        <end position="351"/>
    </location>
</feature>
<evidence type="ECO:0000313" key="3">
    <source>
        <dbReference type="EMBL" id="RDU59263.1"/>
    </source>
</evidence>
<comment type="caution">
    <text evidence="3">The sequence shown here is derived from an EMBL/GenBank/DDBJ whole genome shotgun (WGS) entry which is preliminary data.</text>
</comment>
<feature type="compositionally biased region" description="Basic and acidic residues" evidence="1">
    <location>
        <begin position="97"/>
        <end position="119"/>
    </location>
</feature>
<feature type="compositionally biased region" description="Basic residues" evidence="1">
    <location>
        <begin position="30"/>
        <end position="42"/>
    </location>
</feature>
<feature type="compositionally biased region" description="Polar residues" evidence="1">
    <location>
        <begin position="161"/>
        <end position="182"/>
    </location>
</feature>
<feature type="region of interest" description="Disordered" evidence="1">
    <location>
        <begin position="1"/>
        <end position="187"/>
    </location>
</feature>
<dbReference type="OrthoDB" id="5362877at2"/>
<keyword evidence="3" id="KW-0969">Cilium</keyword>
<organism evidence="3 4">
    <name type="scientific">Helicobacter marmotae</name>
    <dbReference type="NCBI Taxonomy" id="152490"/>
    <lineage>
        <taxon>Bacteria</taxon>
        <taxon>Pseudomonadati</taxon>
        <taxon>Campylobacterota</taxon>
        <taxon>Epsilonproteobacteria</taxon>
        <taxon>Campylobacterales</taxon>
        <taxon>Helicobacteraceae</taxon>
        <taxon>Helicobacter</taxon>
    </lineage>
</organism>
<gene>
    <name evidence="3" type="ORF">CQA63_07400</name>
</gene>
<keyword evidence="3" id="KW-0282">Flagellum</keyword>
<dbReference type="Proteomes" id="UP000256599">
    <property type="component" value="Unassembled WGS sequence"/>
</dbReference>
<keyword evidence="3" id="KW-0966">Cell projection</keyword>
<dbReference type="InterPro" id="IPR021136">
    <property type="entry name" value="Flagellar_hook_control-like_C"/>
</dbReference>
<dbReference type="RefSeq" id="WP_104700515.1">
    <property type="nucleotide sequence ID" value="NZ_FZPP01000037.1"/>
</dbReference>
<feature type="region of interest" description="Disordered" evidence="1">
    <location>
        <begin position="347"/>
        <end position="394"/>
    </location>
</feature>
<proteinExistence type="predicted"/>
<dbReference type="AlphaFoldDB" id="A0A3D8I293"/>